<evidence type="ECO:0000313" key="3">
    <source>
        <dbReference type="Proteomes" id="UP000185936"/>
    </source>
</evidence>
<keyword evidence="3" id="KW-1185">Reference proteome</keyword>
<feature type="compositionally biased region" description="Low complexity" evidence="1">
    <location>
        <begin position="210"/>
        <end position="223"/>
    </location>
</feature>
<evidence type="ECO:0000256" key="1">
    <source>
        <dbReference type="SAM" id="MobiDB-lite"/>
    </source>
</evidence>
<sequence length="312" mass="32833">MAVTLIPYQLLSPAVKKFRKLKSCDYVISQKESMTDSTINTNSSEGALDVGATTDDLFGEIEEGVPEGEPVDGGSTGTEEPADDEPEPSDGGVEDQTAATVFGNLQKNGSTADDIDDVLDNESPEDIIASADEPEPEPADDELLVDEGALEELLLTDRTKDQEFLWIDADDTDESAETPADTAASSETDAVDASTTDADGELSTDDPVESTADTDAPESASSDDAPDEHAAEAAVADEHEKTETPLETESDVEPDAESDVEPDSQPDIETSETTELALADDEHTAVPATTDDDDTTTGVLGWLRAKLGGLFS</sequence>
<evidence type="ECO:0000313" key="2">
    <source>
        <dbReference type="EMBL" id="SIR88504.1"/>
    </source>
</evidence>
<feature type="compositionally biased region" description="Acidic residues" evidence="1">
    <location>
        <begin position="198"/>
        <end position="208"/>
    </location>
</feature>
<accession>A0A1N7EKB7</accession>
<feature type="compositionally biased region" description="Low complexity" evidence="1">
    <location>
        <begin position="177"/>
        <end position="197"/>
    </location>
</feature>
<feature type="compositionally biased region" description="Basic and acidic residues" evidence="1">
    <location>
        <begin position="227"/>
        <end position="244"/>
    </location>
</feature>
<feature type="compositionally biased region" description="Polar residues" evidence="1">
    <location>
        <begin position="97"/>
        <end position="111"/>
    </location>
</feature>
<protein>
    <submittedName>
        <fullName evidence="2">Uncharacterized protein</fullName>
    </submittedName>
</protein>
<proteinExistence type="predicted"/>
<feature type="compositionally biased region" description="Acidic residues" evidence="1">
    <location>
        <begin position="60"/>
        <end position="70"/>
    </location>
</feature>
<organism evidence="2 3">
    <name type="scientific">Natronorubrum thiooxidans</name>
    <dbReference type="NCBI Taxonomy" id="308853"/>
    <lineage>
        <taxon>Archaea</taxon>
        <taxon>Methanobacteriati</taxon>
        <taxon>Methanobacteriota</taxon>
        <taxon>Stenosarchaea group</taxon>
        <taxon>Halobacteria</taxon>
        <taxon>Halobacteriales</taxon>
        <taxon>Natrialbaceae</taxon>
        <taxon>Natronorubrum</taxon>
    </lineage>
</organism>
<name>A0A1N7EKB7_9EURY</name>
<feature type="compositionally biased region" description="Acidic residues" evidence="1">
    <location>
        <begin position="132"/>
        <end position="142"/>
    </location>
</feature>
<gene>
    <name evidence="2" type="ORF">SAMN05421752_104187</name>
</gene>
<dbReference type="AlphaFoldDB" id="A0A1N7EKB7"/>
<feature type="compositionally biased region" description="Acidic residues" evidence="1">
    <location>
        <begin position="246"/>
        <end position="272"/>
    </location>
</feature>
<dbReference type="Proteomes" id="UP000185936">
    <property type="component" value="Unassembled WGS sequence"/>
</dbReference>
<reference evidence="3" key="1">
    <citation type="submission" date="2017-01" db="EMBL/GenBank/DDBJ databases">
        <authorList>
            <person name="Varghese N."/>
            <person name="Submissions S."/>
        </authorList>
    </citation>
    <scope>NUCLEOTIDE SEQUENCE [LARGE SCALE GENOMIC DNA]</scope>
    <source>
        <strain evidence="3">type strain: HArc-</strain>
    </source>
</reference>
<feature type="region of interest" description="Disordered" evidence="1">
    <location>
        <begin position="154"/>
        <end position="297"/>
    </location>
</feature>
<feature type="region of interest" description="Disordered" evidence="1">
    <location>
        <begin position="60"/>
        <end position="142"/>
    </location>
</feature>
<dbReference type="EMBL" id="FTNR01000004">
    <property type="protein sequence ID" value="SIR88504.1"/>
    <property type="molecule type" value="Genomic_DNA"/>
</dbReference>
<feature type="compositionally biased region" description="Acidic residues" evidence="1">
    <location>
        <begin position="113"/>
        <end position="125"/>
    </location>
</feature>